<feature type="compositionally biased region" description="Acidic residues" evidence="1">
    <location>
        <begin position="1451"/>
        <end position="1470"/>
    </location>
</feature>
<keyword evidence="7" id="KW-1185">Reference proteome</keyword>
<accession>A0A9W4I074</accession>
<feature type="compositionally biased region" description="Acidic residues" evidence="1">
    <location>
        <begin position="160"/>
        <end position="169"/>
    </location>
</feature>
<dbReference type="GO" id="GO:0043812">
    <property type="term" value="F:phosphatidylinositol-4-phosphate phosphatase activity"/>
    <property type="evidence" value="ECO:0007669"/>
    <property type="project" value="TreeGrafter"/>
</dbReference>
<dbReference type="Pfam" id="PF13513">
    <property type="entry name" value="HEAT_EZ"/>
    <property type="match status" value="1"/>
</dbReference>
<dbReference type="EMBL" id="CAJVOS010000050">
    <property type="protein sequence ID" value="CAG8213942.1"/>
    <property type="molecule type" value="Genomic_DNA"/>
</dbReference>
<feature type="region of interest" description="Disordered" evidence="1">
    <location>
        <begin position="1409"/>
        <end position="1474"/>
    </location>
</feature>
<dbReference type="PANTHER" id="PTHR45662">
    <property type="entry name" value="PHOSPHATIDYLINOSITIDE PHOSPHATASE SAC1"/>
    <property type="match status" value="1"/>
</dbReference>
<dbReference type="InterPro" id="IPR016024">
    <property type="entry name" value="ARM-type_fold"/>
</dbReference>
<keyword evidence="2" id="KW-1133">Transmembrane helix</keyword>
<dbReference type="FunFam" id="1.25.10.10:FF:000313">
    <property type="entry name" value="Importin beta-2 subunit, putative"/>
    <property type="match status" value="1"/>
</dbReference>
<dbReference type="PROSITE" id="PS51791">
    <property type="entry name" value="HSAC2"/>
    <property type="match status" value="1"/>
</dbReference>
<dbReference type="Gene3D" id="1.25.10.10">
    <property type="entry name" value="Leucine-rich Repeat Variant"/>
    <property type="match status" value="2"/>
</dbReference>
<dbReference type="InterPro" id="IPR034753">
    <property type="entry name" value="hSac2"/>
</dbReference>
<dbReference type="GO" id="GO:0046856">
    <property type="term" value="P:phosphatidylinositol dephosphorylation"/>
    <property type="evidence" value="ECO:0007669"/>
    <property type="project" value="TreeGrafter"/>
</dbReference>
<dbReference type="PROSITE" id="PS50275">
    <property type="entry name" value="SAC"/>
    <property type="match status" value="1"/>
</dbReference>
<feature type="region of interest" description="Disordered" evidence="1">
    <location>
        <begin position="139"/>
        <end position="192"/>
    </location>
</feature>
<dbReference type="GO" id="GO:0005634">
    <property type="term" value="C:nucleus"/>
    <property type="evidence" value="ECO:0007669"/>
    <property type="project" value="UniProtKB-ARBA"/>
</dbReference>
<feature type="transmembrane region" description="Helical" evidence="2">
    <location>
        <begin position="6"/>
        <end position="24"/>
    </location>
</feature>
<comment type="caution">
    <text evidence="6">The sequence shown here is derived from an EMBL/GenBank/DDBJ whole genome shotgun (WGS) entry which is preliminary data.</text>
</comment>
<organism evidence="6 7">
    <name type="scientific">Penicillium olsonii</name>
    <dbReference type="NCBI Taxonomy" id="99116"/>
    <lineage>
        <taxon>Eukaryota</taxon>
        <taxon>Fungi</taxon>
        <taxon>Dikarya</taxon>
        <taxon>Ascomycota</taxon>
        <taxon>Pezizomycotina</taxon>
        <taxon>Eurotiomycetes</taxon>
        <taxon>Eurotiomycetidae</taxon>
        <taxon>Eurotiales</taxon>
        <taxon>Aspergillaceae</taxon>
        <taxon>Penicillium</taxon>
    </lineage>
</organism>
<feature type="domain" description="SAC" evidence="4">
    <location>
        <begin position="293"/>
        <end position="658"/>
    </location>
</feature>
<feature type="compositionally biased region" description="Acidic residues" evidence="1">
    <location>
        <begin position="1410"/>
        <end position="1420"/>
    </location>
</feature>
<dbReference type="SUPFAM" id="SSF48371">
    <property type="entry name" value="ARM repeat"/>
    <property type="match status" value="1"/>
</dbReference>
<feature type="compositionally biased region" description="Polar residues" evidence="1">
    <location>
        <begin position="1437"/>
        <end position="1450"/>
    </location>
</feature>
<dbReference type="PANTHER" id="PTHR45662:SF7">
    <property type="entry name" value="SACI DOMAIN PROTEIN (AFU_ORTHOLOGUE AFUA_1G15890)"/>
    <property type="match status" value="1"/>
</dbReference>
<keyword evidence="2" id="KW-0472">Membrane</keyword>
<proteinExistence type="predicted"/>
<dbReference type="Pfam" id="PF02383">
    <property type="entry name" value="Syja_N"/>
    <property type="match status" value="1"/>
</dbReference>
<keyword evidence="2" id="KW-0812">Transmembrane</keyword>
<dbReference type="Pfam" id="PF12456">
    <property type="entry name" value="hSac2"/>
    <property type="match status" value="1"/>
</dbReference>
<feature type="domain" description="HSac2" evidence="5">
    <location>
        <begin position="728"/>
        <end position="889"/>
    </location>
</feature>
<reference evidence="6" key="1">
    <citation type="submission" date="2021-07" db="EMBL/GenBank/DDBJ databases">
        <authorList>
            <person name="Branca A.L. A."/>
        </authorList>
    </citation>
    <scope>NUCLEOTIDE SEQUENCE</scope>
</reference>
<evidence type="ECO:0000259" key="5">
    <source>
        <dbReference type="PROSITE" id="PS51791"/>
    </source>
</evidence>
<dbReference type="Proteomes" id="UP001153618">
    <property type="component" value="Unassembled WGS sequence"/>
</dbReference>
<evidence type="ECO:0000259" key="4">
    <source>
        <dbReference type="PROSITE" id="PS50275"/>
    </source>
</evidence>
<gene>
    <name evidence="6" type="ORF">POLS_LOCUS7899</name>
</gene>
<dbReference type="GO" id="GO:0006886">
    <property type="term" value="P:intracellular protein transport"/>
    <property type="evidence" value="ECO:0007669"/>
    <property type="project" value="InterPro"/>
</dbReference>
<name>A0A9W4I074_PENOL</name>
<evidence type="ECO:0000256" key="1">
    <source>
        <dbReference type="SAM" id="MobiDB-lite"/>
    </source>
</evidence>
<dbReference type="PROSITE" id="PS50166">
    <property type="entry name" value="IMPORTIN_B_NT"/>
    <property type="match status" value="1"/>
</dbReference>
<dbReference type="GO" id="GO:0031267">
    <property type="term" value="F:small GTPase binding"/>
    <property type="evidence" value="ECO:0007669"/>
    <property type="project" value="InterPro"/>
</dbReference>
<evidence type="ECO:0000313" key="7">
    <source>
        <dbReference type="Proteomes" id="UP001153618"/>
    </source>
</evidence>
<evidence type="ECO:0000259" key="3">
    <source>
        <dbReference type="PROSITE" id="PS50166"/>
    </source>
</evidence>
<feature type="domain" description="Importin N-terminal" evidence="3">
    <location>
        <begin position="1107"/>
        <end position="1184"/>
    </location>
</feature>
<sequence length="2012" mass="223790">MDALPTLNFQFLPFTVFLVYSIALRDMPLWRKLAIVAAVDGLVLDAGGNGPRNNGSNNDASSIRIDYKTNKITALPASASDSLGRDALEAYGLVGLLSVASYSFLVSITQRQEVANIQGRPVYAVTKVAIIPVSSQEDAGRAISQARKDTSQEDVNMDPSSDEDDVPDNETDRAEAEAEIASVPASPTRTTQHVRGISVGSIAEDVIGKRVRFGRFAANWLSRKNLGLPQPGALGQDMPESPVEEAPISSDEDTDMKDEAAKETPASQAKTRGEEQPKSAQAADLLPKLLRYTKLLFASHNFFFAYDYDLTRSLNTQEARKDQLPLHKVVDPSYFWNRHLMHTFIDDGAHGFVLPLIQGFVGQREFTIASATPKPSAKSPEELAGGRVLGETNEVENASTDPGKHNYLLTLISRRSVHRPGLRYLRRGVDDEGNTANTVETEQILSVPDWSPSHAAYSYLQVRGSIPLYFSQSPYALKPIPVLHHSADTNLLAFSRHFRDMSRRYGKIQAVSLIDKLAGELKLGEQYERYTESFNEAGGIDGTPLQLEWFEFHRECRGMKFENVSRLVDRLKDTLNEFCYTIVANNEVLQTQKGIIRTNCMDCLDRTGVAQCAFGQWALERQLENEGIDIDLGGDSSTQWFNTLWADNGDAISKQYSSTAALKGDYTRTRKRDYRGALNDLGLTLSRYYNNIVNDFFSQACIDYLVGNVSTQVFDEFAIQLQTTDPGISVQKLRQNAIDTSCKIVISSPSEEFLGGWTMLTPRQPNTLRTLPFEESVLLLTDAAVYSCRFDWETDKVLSFERIDLRSVSRIHYGTYVTSILTDSQANEASNVGLVLVYRDGDINTLRVNTRSLQSDVDLSTLETTASANSEWDLVSWLRGSKPSTTRFMAFKGLPLSNSTASPKLGPTGGNFREMDRVRSICLDIERAMLAGHGRGGDAPSLVEQSDIISLADAKKRTGWLEYLVYDIKKMAYMTVCHCYFAISHLHSRLQVPTPLSALVMSAGCLFTTSLPYFLLSQFSALAFAEPLKWSGNFGGHSDHRSGETKGVPFPQSRRGFCATCTFDFHCRRSSQRDKMDWQPEEEALSNLARFLRDSLAGGNNPARAKAEQMLAQATSSPDYINYITYIFSHPQSPPSAGIHVNEYPTVRFAAGTNVKTKISLAYSMITPQSLAYVKTAALHTLRDVDRNVSRTAGSIITELVTRGGLLAWPEIVNELLCLVGNAAGNVPMPVRESAMDALLKVCEDNRRVLDRDYSGQRPLDTIIPSLLQFASIESSKIRSAALTTILIFLPYGPQALMSSLDQFLSTLFSLSSDANPVVRQMVCQSFSQLVEFAPEKLAPHMEGLVNYIIMQQQSQDDPELALDAAEFWIGAGEQVRLKDDLAPFMPKIIPVLLQNMIYDEEEVARLMEEQDDAETEDRAEDLRPQFAKSKGDRLNTSRPGDQANAPQEQQTEDDSDLSDGEIEDSEFGDDPSGNWTLRKCSAAALDVFSNVYHRPVFEILLPYLMETLRHDQWPNREAAVLTLGAVADGCMDAVTPHLPQLVPYLISLLSDAQPVVRQITCWCLARYSGWAAHLRDPAQKAQFFEPMMEGILHRMLDNNKKVQEAAASAFASLEEKADENLVPYCEPILRQFVACFGKYKDRNMYILYDCVQTLAECVMSELAKPQLVEILMPALIGRYNSVTDDSRELFPLLECLGYVAAAYGDVFAQFAPHLFSRCRTIIYDNLRASVQSASNDAFDEPDKDFLVTSIDLLSAIIQAIDPEKSSELVATSKPPFFELLCYCMEDVNYEVRQSTYALLGDCAISIFPQLKPFIPSIVPILIKQLDLDLIRDDDRHTGFSVLNNACWSLGEIAVHENSELNSYVEQLYQGLITIITNEEIIDSVNENAAIALGRLGFCCAEQIASHLGEFSGAFLKSMDKVDFTREKASAFLGFNQIVMKNPQAMESSLLDYFTAIASFPARSLAQEEYRDIQVSFQQVLQGYKALIPNFGDFLGQLPPAVAQTLRTVYQI</sequence>
<dbReference type="InterPro" id="IPR022158">
    <property type="entry name" value="Inositol_phosphatase"/>
</dbReference>
<dbReference type="InterPro" id="IPR011989">
    <property type="entry name" value="ARM-like"/>
</dbReference>
<evidence type="ECO:0000313" key="6">
    <source>
        <dbReference type="EMBL" id="CAG8213942.1"/>
    </source>
</evidence>
<dbReference type="OrthoDB" id="951172at2759"/>
<dbReference type="InterPro" id="IPR001494">
    <property type="entry name" value="Importin-beta_N"/>
</dbReference>
<dbReference type="GO" id="GO:0005783">
    <property type="term" value="C:endoplasmic reticulum"/>
    <property type="evidence" value="ECO:0007669"/>
    <property type="project" value="TreeGrafter"/>
</dbReference>
<dbReference type="FunFam" id="1.25.10.10:FF:000219">
    <property type="entry name" value="Importin subunit beta-2"/>
    <property type="match status" value="1"/>
</dbReference>
<protein>
    <submittedName>
        <fullName evidence="6">Uncharacterized protein</fullName>
    </submittedName>
</protein>
<feature type="region of interest" description="Disordered" evidence="1">
    <location>
        <begin position="229"/>
        <end position="280"/>
    </location>
</feature>
<dbReference type="InterPro" id="IPR002013">
    <property type="entry name" value="SAC_dom"/>
</dbReference>
<evidence type="ECO:0000256" key="2">
    <source>
        <dbReference type="SAM" id="Phobius"/>
    </source>
</evidence>